<organism evidence="1 2">
    <name type="scientific">Vespula pensylvanica</name>
    <name type="common">Western yellow jacket</name>
    <name type="synonym">Wasp</name>
    <dbReference type="NCBI Taxonomy" id="30213"/>
    <lineage>
        <taxon>Eukaryota</taxon>
        <taxon>Metazoa</taxon>
        <taxon>Ecdysozoa</taxon>
        <taxon>Arthropoda</taxon>
        <taxon>Hexapoda</taxon>
        <taxon>Insecta</taxon>
        <taxon>Pterygota</taxon>
        <taxon>Neoptera</taxon>
        <taxon>Endopterygota</taxon>
        <taxon>Hymenoptera</taxon>
        <taxon>Apocrita</taxon>
        <taxon>Aculeata</taxon>
        <taxon>Vespoidea</taxon>
        <taxon>Vespidae</taxon>
        <taxon>Vespinae</taxon>
        <taxon>Vespula</taxon>
    </lineage>
</organism>
<proteinExistence type="predicted"/>
<reference evidence="1" key="1">
    <citation type="journal article" date="2020" name="G3 (Bethesda)">
        <title>High-Quality Assemblies for Three Invasive Social Wasps from the &lt;i&gt;Vespula&lt;/i&gt; Genus.</title>
        <authorList>
            <person name="Harrop T.W.R."/>
            <person name="Guhlin J."/>
            <person name="McLaughlin G.M."/>
            <person name="Permina E."/>
            <person name="Stockwell P."/>
            <person name="Gilligan J."/>
            <person name="Le Lec M.F."/>
            <person name="Gruber M.A.M."/>
            <person name="Quinn O."/>
            <person name="Lovegrove M."/>
            <person name="Duncan E.J."/>
            <person name="Remnant E.J."/>
            <person name="Van Eeckhoven J."/>
            <person name="Graham B."/>
            <person name="Knapp R.A."/>
            <person name="Langford K.W."/>
            <person name="Kronenberg Z."/>
            <person name="Press M.O."/>
            <person name="Eacker S.M."/>
            <person name="Wilson-Rankin E.E."/>
            <person name="Purcell J."/>
            <person name="Lester P.J."/>
            <person name="Dearden P.K."/>
        </authorList>
    </citation>
    <scope>NUCLEOTIDE SEQUENCE</scope>
    <source>
        <strain evidence="1">Volc-1</strain>
    </source>
</reference>
<protein>
    <submittedName>
        <fullName evidence="1">Uncharacterized protein</fullName>
    </submittedName>
</protein>
<dbReference type="AlphaFoldDB" id="A0A834JVH9"/>
<comment type="caution">
    <text evidence="1">The sequence shown here is derived from an EMBL/GenBank/DDBJ whole genome shotgun (WGS) entry which is preliminary data.</text>
</comment>
<sequence>MRYYADARESWNIISNLLHTELSRNVRMKMEWDGMGWDVCVRTYTSVRIDKYLSIVKDALIGCMYICVCREGRPITKGIEDDIGGGKWEGNAFKEAFDVSQGTCCFCCNRSRSPGDIDLPLANNRLKRP</sequence>
<accession>A0A834JVH9</accession>
<evidence type="ECO:0000313" key="2">
    <source>
        <dbReference type="Proteomes" id="UP000600918"/>
    </source>
</evidence>
<dbReference type="Proteomes" id="UP000600918">
    <property type="component" value="Unassembled WGS sequence"/>
</dbReference>
<keyword evidence="2" id="KW-1185">Reference proteome</keyword>
<dbReference type="EMBL" id="JACSDY010000022">
    <property type="protein sequence ID" value="KAF7392311.1"/>
    <property type="molecule type" value="Genomic_DNA"/>
</dbReference>
<gene>
    <name evidence="1" type="ORF">H0235_017310</name>
</gene>
<evidence type="ECO:0000313" key="1">
    <source>
        <dbReference type="EMBL" id="KAF7392311.1"/>
    </source>
</evidence>
<name>A0A834JVH9_VESPE</name>